<dbReference type="GO" id="GO:0042802">
    <property type="term" value="F:identical protein binding"/>
    <property type="evidence" value="ECO:0007669"/>
    <property type="project" value="TreeGrafter"/>
</dbReference>
<dbReference type="InterPro" id="IPR036890">
    <property type="entry name" value="HATPase_C_sf"/>
</dbReference>
<dbReference type="EMBL" id="CYXX01000009">
    <property type="protein sequence ID" value="CUN01690.1"/>
    <property type="molecule type" value="Genomic_DNA"/>
</dbReference>
<name>A0A173TGY9_9FIRM</name>
<dbReference type="RefSeq" id="WP_007889428.1">
    <property type="nucleotide sequence ID" value="NZ_CYXX01000009.1"/>
</dbReference>
<keyword evidence="1" id="KW-1133">Transmembrane helix</keyword>
<organism evidence="3 4">
    <name type="scientific">Roseburia inulinivorans</name>
    <dbReference type="NCBI Taxonomy" id="360807"/>
    <lineage>
        <taxon>Bacteria</taxon>
        <taxon>Bacillati</taxon>
        <taxon>Bacillota</taxon>
        <taxon>Clostridia</taxon>
        <taxon>Lachnospirales</taxon>
        <taxon>Lachnospiraceae</taxon>
        <taxon>Roseburia</taxon>
    </lineage>
</organism>
<evidence type="ECO:0000259" key="2">
    <source>
        <dbReference type="Pfam" id="PF14501"/>
    </source>
</evidence>
<dbReference type="GeneID" id="75160581"/>
<accession>A0A173TGY9</accession>
<feature type="transmembrane region" description="Helical" evidence="1">
    <location>
        <begin position="63"/>
        <end position="80"/>
    </location>
</feature>
<keyword evidence="1" id="KW-0472">Membrane</keyword>
<dbReference type="InterPro" id="IPR032834">
    <property type="entry name" value="NatK-like_C"/>
</dbReference>
<feature type="transmembrane region" description="Helical" evidence="1">
    <location>
        <begin position="194"/>
        <end position="214"/>
    </location>
</feature>
<dbReference type="Pfam" id="PF14501">
    <property type="entry name" value="HATPase_c_5"/>
    <property type="match status" value="1"/>
</dbReference>
<dbReference type="SUPFAM" id="SSF55874">
    <property type="entry name" value="ATPase domain of HSP90 chaperone/DNA topoisomerase II/histidine kinase"/>
    <property type="match status" value="1"/>
</dbReference>
<dbReference type="PANTHER" id="PTHR40448">
    <property type="entry name" value="TWO-COMPONENT SENSOR HISTIDINE KINASE"/>
    <property type="match status" value="1"/>
</dbReference>
<feature type="transmembrane region" description="Helical" evidence="1">
    <location>
        <begin position="37"/>
        <end position="57"/>
    </location>
</feature>
<dbReference type="Gene3D" id="3.30.565.10">
    <property type="entry name" value="Histidine kinase-like ATPase, C-terminal domain"/>
    <property type="match status" value="1"/>
</dbReference>
<dbReference type="Proteomes" id="UP000095453">
    <property type="component" value="Unassembled WGS sequence"/>
</dbReference>
<feature type="transmembrane region" description="Helical" evidence="1">
    <location>
        <begin position="6"/>
        <end position="25"/>
    </location>
</feature>
<proteinExistence type="predicted"/>
<feature type="transmembrane region" description="Helical" evidence="1">
    <location>
        <begin position="162"/>
        <end position="182"/>
    </location>
</feature>
<evidence type="ECO:0000313" key="4">
    <source>
        <dbReference type="Proteomes" id="UP000095453"/>
    </source>
</evidence>
<dbReference type="AlphaFoldDB" id="A0A173TGY9"/>
<dbReference type="PANTHER" id="PTHR40448:SF1">
    <property type="entry name" value="TWO-COMPONENT SENSOR HISTIDINE KINASE"/>
    <property type="match status" value="1"/>
</dbReference>
<evidence type="ECO:0000313" key="3">
    <source>
        <dbReference type="EMBL" id="CUN01690.1"/>
    </source>
</evidence>
<evidence type="ECO:0000256" key="1">
    <source>
        <dbReference type="SAM" id="Phobius"/>
    </source>
</evidence>
<keyword evidence="1" id="KW-0812">Transmembrane</keyword>
<feature type="domain" description="Sensor histidine kinase NatK-like C-terminal" evidence="2">
    <location>
        <begin position="334"/>
        <end position="427"/>
    </location>
</feature>
<protein>
    <recommendedName>
        <fullName evidence="2">Sensor histidine kinase NatK-like C-terminal domain-containing protein</fullName>
    </recommendedName>
</protein>
<sequence>MNTYIIYFVSVINCYVSAQLIFDHFKINFNSIYSQKWIYNIVTISVGVLIGIINLFNYPILNFASWIIILTPVICLLFYDPWSSKKTLLLDLYFFIFLLTFFETIGVALYELFLIFIKFPLCEPAHSVFKMAISKLLIICLYQVTKNRYLSKQHSVLPMKQLILYILLSFCSIVNICLNAKIGYSVTIPESDKYIGYLTIIITVFINLHIMWLLEYIIENQKLKSKIARSEQQANLQLKYYKQLDANYQKSLQMIHDIDKHVNTIEQLYKSNEFEKADNYIKGMDRLISDFVLFPYSNNTVLNLILNEKKIFAEQHGILYKCTVEQTDFRFMDDIDITTIFSNLLENALSASALCKTNKEVSVIISSHNNFVIINVKNSCNSYTKCGTFSSKDYGTGLYNVENSVKKYEGFLKISYSQTEFNCNVVLSNTH</sequence>
<gene>
    <name evidence="3" type="ORF">ERS852444_01515</name>
</gene>
<feature type="transmembrane region" description="Helical" evidence="1">
    <location>
        <begin position="92"/>
        <end position="119"/>
    </location>
</feature>
<reference evidence="3 4" key="1">
    <citation type="submission" date="2015-09" db="EMBL/GenBank/DDBJ databases">
        <authorList>
            <consortium name="Pathogen Informatics"/>
        </authorList>
    </citation>
    <scope>NUCLEOTIDE SEQUENCE [LARGE SCALE GENOMIC DNA]</scope>
    <source>
        <strain evidence="3 4">2789STDY5608887</strain>
    </source>
</reference>